<dbReference type="AlphaFoldDB" id="A0A5M6DCB3"/>
<keyword evidence="10 15" id="KW-0066">ATP synthesis</keyword>
<keyword evidence="7 15" id="KW-1133">Transmembrane helix</keyword>
<keyword evidence="18" id="KW-0732">Signal</keyword>
<name>A0A5M6DCB3_9BACT</name>
<evidence type="ECO:0000256" key="2">
    <source>
        <dbReference type="ARBA" id="ARBA00022448"/>
    </source>
</evidence>
<keyword evidence="20" id="KW-1185">Reference proteome</keyword>
<keyword evidence="8 15" id="KW-0406">Ion transport</keyword>
<sequence>MSYLRTVVMAVAVVALSMTPSVGVTAAFAAETTPAAANHEVGEGGEVSAAEHSATPPILSFDPGAAIVNLAIFLGLLFILSKFVWPVILGGLKAREEKIASDLAGAQAANQEAKSILAEYEHKMSEANTQAQEILADARRTAESNAAKIVDEAKADARRQSERALADIENAKKVALSEIADQTSALAMGVAKQVVGRELRPEDHAELIRKALEQVPSNN</sequence>
<keyword evidence="9 15" id="KW-0472">Membrane</keyword>
<dbReference type="Proteomes" id="UP000324479">
    <property type="component" value="Unassembled WGS sequence"/>
</dbReference>
<evidence type="ECO:0000256" key="15">
    <source>
        <dbReference type="HAMAP-Rule" id="MF_01398"/>
    </source>
</evidence>
<protein>
    <recommendedName>
        <fullName evidence="15">ATP synthase subunit b</fullName>
    </recommendedName>
    <alternativeName>
        <fullName evidence="15">ATP synthase F(0) sector subunit b</fullName>
    </alternativeName>
    <alternativeName>
        <fullName evidence="15">ATPase subunit I</fullName>
    </alternativeName>
    <alternativeName>
        <fullName evidence="15">F-type ATPase subunit b</fullName>
        <shortName evidence="15">F-ATPase subunit b</shortName>
    </alternativeName>
</protein>
<evidence type="ECO:0000256" key="1">
    <source>
        <dbReference type="ARBA" id="ARBA00005513"/>
    </source>
</evidence>
<gene>
    <name evidence="15 19" type="primary">atpF</name>
    <name evidence="19" type="ORF">FYK55_05875</name>
</gene>
<evidence type="ECO:0000256" key="9">
    <source>
        <dbReference type="ARBA" id="ARBA00023136"/>
    </source>
</evidence>
<dbReference type="InterPro" id="IPR005864">
    <property type="entry name" value="ATP_synth_F0_bsu_bac"/>
</dbReference>
<organism evidence="19 20">
    <name type="scientific">Roseiconus nitratireducens</name>
    <dbReference type="NCBI Taxonomy" id="2605748"/>
    <lineage>
        <taxon>Bacteria</taxon>
        <taxon>Pseudomonadati</taxon>
        <taxon>Planctomycetota</taxon>
        <taxon>Planctomycetia</taxon>
        <taxon>Pirellulales</taxon>
        <taxon>Pirellulaceae</taxon>
        <taxon>Roseiconus</taxon>
    </lineage>
</organism>
<dbReference type="GO" id="GO:0046961">
    <property type="term" value="F:proton-transporting ATPase activity, rotational mechanism"/>
    <property type="evidence" value="ECO:0007669"/>
    <property type="project" value="TreeGrafter"/>
</dbReference>
<keyword evidence="5 15" id="KW-0812">Transmembrane</keyword>
<comment type="caution">
    <text evidence="19">The sequence shown here is derived from an EMBL/GenBank/DDBJ whole genome shotgun (WGS) entry which is preliminary data.</text>
</comment>
<feature type="chain" id="PRO_5024329054" description="ATP synthase subunit b" evidence="18">
    <location>
        <begin position="27"/>
        <end position="219"/>
    </location>
</feature>
<comment type="subunit">
    <text evidence="13">F-type ATPases have 2 components, F(1) - the catalytic core - and F(0) - the membrane proton channel. F(1) has five subunits: alpha(3), beta(3), gamma(1), delta(1), epsilon(1). F(0) has four main subunits: a(1), b(2) and c(10-14). The alpha and beta chains form an alternating ring which encloses part of the gamma chain. F(1) is attached to F(0) by a central stalk formed by the gamma and epsilon chains, while a peripheral stalk is formed by the delta and b chains.</text>
</comment>
<dbReference type="GO" id="GO:0005886">
    <property type="term" value="C:plasma membrane"/>
    <property type="evidence" value="ECO:0007669"/>
    <property type="project" value="UniProtKB-SubCell"/>
</dbReference>
<dbReference type="GO" id="GO:0012505">
    <property type="term" value="C:endomembrane system"/>
    <property type="evidence" value="ECO:0007669"/>
    <property type="project" value="UniProtKB-SubCell"/>
</dbReference>
<evidence type="ECO:0000256" key="4">
    <source>
        <dbReference type="ARBA" id="ARBA00022547"/>
    </source>
</evidence>
<evidence type="ECO:0000256" key="5">
    <source>
        <dbReference type="ARBA" id="ARBA00022692"/>
    </source>
</evidence>
<evidence type="ECO:0000256" key="14">
    <source>
        <dbReference type="ARBA" id="ARBA00037847"/>
    </source>
</evidence>
<reference evidence="19 20" key="1">
    <citation type="submission" date="2019-08" db="EMBL/GenBank/DDBJ databases">
        <authorList>
            <person name="Dhanesh K."/>
            <person name="Kumar G."/>
            <person name="Sasikala C."/>
            <person name="Venkata Ramana C."/>
        </authorList>
    </citation>
    <scope>NUCLEOTIDE SEQUENCE [LARGE SCALE GENOMIC DNA]</scope>
    <source>
        <strain evidence="19 20">JC645</strain>
    </source>
</reference>
<keyword evidence="3 15" id="KW-1003">Cell membrane</keyword>
<evidence type="ECO:0000256" key="6">
    <source>
        <dbReference type="ARBA" id="ARBA00022781"/>
    </source>
</evidence>
<keyword evidence="6 15" id="KW-0375">Hydrogen ion transport</keyword>
<dbReference type="CDD" id="cd06503">
    <property type="entry name" value="ATP-synt_Fo_b"/>
    <property type="match status" value="1"/>
</dbReference>
<comment type="similarity">
    <text evidence="1 15 16">Belongs to the ATPase B chain family.</text>
</comment>
<dbReference type="PANTHER" id="PTHR33445:SF1">
    <property type="entry name" value="ATP SYNTHASE SUBUNIT B"/>
    <property type="match status" value="1"/>
</dbReference>
<dbReference type="GO" id="GO:0045259">
    <property type="term" value="C:proton-transporting ATP synthase complex"/>
    <property type="evidence" value="ECO:0007669"/>
    <property type="project" value="UniProtKB-KW"/>
</dbReference>
<comment type="function">
    <text evidence="11 15">F(1)F(0) ATP synthase produces ATP from ADP in the presence of a proton or sodium gradient. F-type ATPases consist of two structural domains, F(1) containing the extramembraneous catalytic core and F(0) containing the membrane proton channel, linked together by a central stalk and a peripheral stalk. During catalysis, ATP synthesis in the catalytic domain of F(1) is coupled via a rotary mechanism of the central stalk subunits to proton translocation.</text>
</comment>
<dbReference type="EMBL" id="VWOX01000003">
    <property type="protein sequence ID" value="KAA5545198.1"/>
    <property type="molecule type" value="Genomic_DNA"/>
</dbReference>
<evidence type="ECO:0000256" key="10">
    <source>
        <dbReference type="ARBA" id="ARBA00023310"/>
    </source>
</evidence>
<proteinExistence type="inferred from homology"/>
<dbReference type="GO" id="GO:0046933">
    <property type="term" value="F:proton-transporting ATP synthase activity, rotational mechanism"/>
    <property type="evidence" value="ECO:0007669"/>
    <property type="project" value="UniProtKB-UniRule"/>
</dbReference>
<evidence type="ECO:0000256" key="17">
    <source>
        <dbReference type="SAM" id="Coils"/>
    </source>
</evidence>
<comment type="subcellular location">
    <subcellularLocation>
        <location evidence="15">Cell membrane</location>
        <topology evidence="15">Single-pass membrane protein</topology>
    </subcellularLocation>
    <subcellularLocation>
        <location evidence="14">Endomembrane system</location>
        <topology evidence="14">Single-pass membrane protein</topology>
    </subcellularLocation>
</comment>
<dbReference type="HAMAP" id="MF_01398">
    <property type="entry name" value="ATP_synth_b_bprime"/>
    <property type="match status" value="1"/>
</dbReference>
<evidence type="ECO:0000313" key="19">
    <source>
        <dbReference type="EMBL" id="KAA5545198.1"/>
    </source>
</evidence>
<evidence type="ECO:0000256" key="12">
    <source>
        <dbReference type="ARBA" id="ARBA00025614"/>
    </source>
</evidence>
<evidence type="ECO:0000256" key="11">
    <source>
        <dbReference type="ARBA" id="ARBA00025198"/>
    </source>
</evidence>
<keyword evidence="17" id="KW-0175">Coiled coil</keyword>
<dbReference type="NCBIfam" id="TIGR01144">
    <property type="entry name" value="ATP_synt_b"/>
    <property type="match status" value="1"/>
</dbReference>
<comment type="function">
    <text evidence="12">Component of the F(0) channel, it forms part of the peripheral stalk, linking F(1) to F(0). The b'-subunit is a diverged and duplicated form of b found in plants and photosynthetic bacteria.</text>
</comment>
<dbReference type="RefSeq" id="WP_150075467.1">
    <property type="nucleotide sequence ID" value="NZ_VWOX01000003.1"/>
</dbReference>
<dbReference type="InterPro" id="IPR002146">
    <property type="entry name" value="ATP_synth_b/b'su_bac/chlpt"/>
</dbReference>
<dbReference type="InterPro" id="IPR050059">
    <property type="entry name" value="ATP_synthase_B_chain"/>
</dbReference>
<evidence type="ECO:0000256" key="16">
    <source>
        <dbReference type="RuleBase" id="RU003848"/>
    </source>
</evidence>
<feature type="signal peptide" evidence="18">
    <location>
        <begin position="1"/>
        <end position="26"/>
    </location>
</feature>
<evidence type="ECO:0000256" key="7">
    <source>
        <dbReference type="ARBA" id="ARBA00022989"/>
    </source>
</evidence>
<dbReference type="PANTHER" id="PTHR33445">
    <property type="entry name" value="ATP SYNTHASE SUBUNIT B', CHLOROPLASTIC"/>
    <property type="match status" value="1"/>
</dbReference>
<keyword evidence="2 15" id="KW-0813">Transport</keyword>
<dbReference type="Pfam" id="PF00430">
    <property type="entry name" value="ATP-synt_B"/>
    <property type="match status" value="1"/>
</dbReference>
<feature type="transmembrane region" description="Helical" evidence="15">
    <location>
        <begin position="66"/>
        <end position="89"/>
    </location>
</feature>
<accession>A0A5M6DCB3</accession>
<keyword evidence="4 15" id="KW-0138">CF(0)</keyword>
<feature type="coiled-coil region" evidence="17">
    <location>
        <begin position="103"/>
        <end position="178"/>
    </location>
</feature>
<evidence type="ECO:0000256" key="8">
    <source>
        <dbReference type="ARBA" id="ARBA00023065"/>
    </source>
</evidence>
<evidence type="ECO:0000313" key="20">
    <source>
        <dbReference type="Proteomes" id="UP000324479"/>
    </source>
</evidence>
<evidence type="ECO:0000256" key="13">
    <source>
        <dbReference type="ARBA" id="ARBA00026054"/>
    </source>
</evidence>
<evidence type="ECO:0000256" key="3">
    <source>
        <dbReference type="ARBA" id="ARBA00022475"/>
    </source>
</evidence>
<comment type="subunit">
    <text evidence="15">F-type ATPases have 2 components, F(1) - the catalytic core - and F(0) - the membrane proton channel. F(1) has five subunits: alpha(3), beta(3), gamma(1), delta(1), epsilon(1). F(0) has three main subunits: a(1), b(2) and c(10-14). The alpha and beta chains form an alternating ring which encloses part of the gamma chain. F(1) is attached to F(0) by a central stalk formed by the gamma and epsilon chains, while a peripheral stalk is formed by the delta and b chains.</text>
</comment>
<evidence type="ECO:0000256" key="18">
    <source>
        <dbReference type="SAM" id="SignalP"/>
    </source>
</evidence>